<name>A0A5K7YR74_9BACT</name>
<dbReference type="KEGG" id="dalk:DSCA_43390"/>
<dbReference type="EMBL" id="AP021874">
    <property type="protein sequence ID" value="BBO70409.1"/>
    <property type="molecule type" value="Genomic_DNA"/>
</dbReference>
<protein>
    <submittedName>
        <fullName evidence="1">Uncharacterized protein</fullName>
    </submittedName>
</protein>
<reference evidence="1 2" key="1">
    <citation type="submission" date="2019-11" db="EMBL/GenBank/DDBJ databases">
        <title>Comparative genomics of hydrocarbon-degrading Desulfosarcina strains.</title>
        <authorList>
            <person name="Watanabe M."/>
            <person name="Kojima H."/>
            <person name="Fukui M."/>
        </authorList>
    </citation>
    <scope>NUCLEOTIDE SEQUENCE [LARGE SCALE GENOMIC DNA]</scope>
    <source>
        <strain evidence="1 2">PL12</strain>
    </source>
</reference>
<organism evidence="1 2">
    <name type="scientific">Desulfosarcina alkanivorans</name>
    <dbReference type="NCBI Taxonomy" id="571177"/>
    <lineage>
        <taxon>Bacteria</taxon>
        <taxon>Pseudomonadati</taxon>
        <taxon>Thermodesulfobacteriota</taxon>
        <taxon>Desulfobacteria</taxon>
        <taxon>Desulfobacterales</taxon>
        <taxon>Desulfosarcinaceae</taxon>
        <taxon>Desulfosarcina</taxon>
    </lineage>
</organism>
<evidence type="ECO:0000313" key="1">
    <source>
        <dbReference type="EMBL" id="BBO70409.1"/>
    </source>
</evidence>
<gene>
    <name evidence="1" type="ORF">DSCA_43390</name>
</gene>
<sequence>MNANWTTAGIWRALPVAQEKKCAIAAGKAPGRPDPVRSGRFGIFTEKASR</sequence>
<accession>A0A5K7YR74</accession>
<dbReference type="AlphaFoldDB" id="A0A5K7YR74"/>
<proteinExistence type="predicted"/>
<keyword evidence="2" id="KW-1185">Reference proteome</keyword>
<dbReference type="Proteomes" id="UP000427906">
    <property type="component" value="Chromosome"/>
</dbReference>
<evidence type="ECO:0000313" key="2">
    <source>
        <dbReference type="Proteomes" id="UP000427906"/>
    </source>
</evidence>